<proteinExistence type="predicted"/>
<accession>A0A560WGA0</accession>
<dbReference type="OrthoDB" id="3697414at2"/>
<dbReference type="Proteomes" id="UP000315628">
    <property type="component" value="Unassembled WGS sequence"/>
</dbReference>
<dbReference type="EMBL" id="VIUW01000001">
    <property type="protein sequence ID" value="TWD16712.1"/>
    <property type="molecule type" value="Genomic_DNA"/>
</dbReference>
<organism evidence="1 2">
    <name type="scientific">Marihabitans asiaticum</name>
    <dbReference type="NCBI Taxonomy" id="415218"/>
    <lineage>
        <taxon>Bacteria</taxon>
        <taxon>Bacillati</taxon>
        <taxon>Actinomycetota</taxon>
        <taxon>Actinomycetes</taxon>
        <taxon>Micrococcales</taxon>
        <taxon>Intrasporangiaceae</taxon>
        <taxon>Marihabitans</taxon>
    </lineage>
</organism>
<dbReference type="RefSeq" id="WP_144854901.1">
    <property type="nucleotide sequence ID" value="NZ_BAAAYT010000001.1"/>
</dbReference>
<protein>
    <recommendedName>
        <fullName evidence="3">Polymerase beta nucleotidyltransferase domain-containing protein</fullName>
    </recommendedName>
</protein>
<evidence type="ECO:0008006" key="3">
    <source>
        <dbReference type="Google" id="ProtNLM"/>
    </source>
</evidence>
<comment type="caution">
    <text evidence="1">The sequence shown here is derived from an EMBL/GenBank/DDBJ whole genome shotgun (WGS) entry which is preliminary data.</text>
</comment>
<dbReference type="AlphaFoldDB" id="A0A560WGA0"/>
<evidence type="ECO:0000313" key="2">
    <source>
        <dbReference type="Proteomes" id="UP000315628"/>
    </source>
</evidence>
<gene>
    <name evidence="1" type="ORF">FB557_0245</name>
</gene>
<evidence type="ECO:0000313" key="1">
    <source>
        <dbReference type="EMBL" id="TWD16712.1"/>
    </source>
</evidence>
<reference evidence="1 2" key="1">
    <citation type="submission" date="2019-06" db="EMBL/GenBank/DDBJ databases">
        <title>Sequencing the genomes of 1000 actinobacteria strains.</title>
        <authorList>
            <person name="Klenk H.-P."/>
        </authorList>
    </citation>
    <scope>NUCLEOTIDE SEQUENCE [LARGE SCALE GENOMIC DNA]</scope>
    <source>
        <strain evidence="1 2">DSM 18935</strain>
    </source>
</reference>
<name>A0A560WGA0_9MICO</name>
<sequence>MSDVPGAVDRLRLDAESGSLAALCADLGVDLLVLFGSALDDPSTAHDVDVAYGRRRGVAARPHLDVVNALAGRYGDYVDVMSLDDAGSVARYEALHGIDVLVELTPGRYANAQMAAFGEYCDTQRFRDRVLEALTR</sequence>
<keyword evidence="2" id="KW-1185">Reference proteome</keyword>